<evidence type="ECO:0000313" key="5">
    <source>
        <dbReference type="Proteomes" id="UP000318571"/>
    </source>
</evidence>
<dbReference type="EMBL" id="VCGU01000008">
    <property type="protein sequence ID" value="TRY72514.1"/>
    <property type="molecule type" value="Genomic_DNA"/>
</dbReference>
<dbReference type="GO" id="GO:0008146">
    <property type="term" value="F:sulfotransferase activity"/>
    <property type="evidence" value="ECO:0007669"/>
    <property type="project" value="InterPro"/>
</dbReference>
<accession>A0A553P4A2</accession>
<evidence type="ECO:0000256" key="1">
    <source>
        <dbReference type="ARBA" id="ARBA00005771"/>
    </source>
</evidence>
<dbReference type="InterPro" id="IPR027417">
    <property type="entry name" value="P-loop_NTPase"/>
</dbReference>
<dbReference type="AlphaFoldDB" id="A0A553P4A2"/>
<gene>
    <name evidence="4" type="ORF">TCAL_01069</name>
</gene>
<dbReference type="Pfam" id="PF00685">
    <property type="entry name" value="Sulfotransfer_1"/>
    <property type="match status" value="1"/>
</dbReference>
<reference evidence="4 5" key="1">
    <citation type="journal article" date="2018" name="Nat. Ecol. Evol.">
        <title>Genomic signatures of mitonuclear coevolution across populations of Tigriopus californicus.</title>
        <authorList>
            <person name="Barreto F.S."/>
            <person name="Watson E.T."/>
            <person name="Lima T.G."/>
            <person name="Willett C.S."/>
            <person name="Edmands S."/>
            <person name="Li W."/>
            <person name="Burton R.S."/>
        </authorList>
    </citation>
    <scope>NUCLEOTIDE SEQUENCE [LARGE SCALE GENOMIC DNA]</scope>
    <source>
        <strain evidence="4 5">San Diego</strain>
    </source>
</reference>
<dbReference type="Gene3D" id="3.40.50.300">
    <property type="entry name" value="P-loop containing nucleotide triphosphate hydrolases"/>
    <property type="match status" value="1"/>
</dbReference>
<dbReference type="SUPFAM" id="SSF52540">
    <property type="entry name" value="P-loop containing nucleoside triphosphate hydrolases"/>
    <property type="match status" value="1"/>
</dbReference>
<keyword evidence="5" id="KW-1185">Reference proteome</keyword>
<comment type="similarity">
    <text evidence="1">Belongs to the sulfotransferase 1 family.</text>
</comment>
<evidence type="ECO:0000259" key="3">
    <source>
        <dbReference type="Pfam" id="PF00685"/>
    </source>
</evidence>
<protein>
    <recommendedName>
        <fullName evidence="3">Sulfotransferase domain-containing protein</fullName>
    </recommendedName>
</protein>
<keyword evidence="2" id="KW-0808">Transferase</keyword>
<comment type="caution">
    <text evidence="4">The sequence shown here is derived from an EMBL/GenBank/DDBJ whole genome shotgun (WGS) entry which is preliminary data.</text>
</comment>
<dbReference type="InterPro" id="IPR000863">
    <property type="entry name" value="Sulfotransferase_dom"/>
</dbReference>
<dbReference type="PANTHER" id="PTHR11783">
    <property type="entry name" value="SULFOTRANSFERASE SULT"/>
    <property type="match status" value="1"/>
</dbReference>
<name>A0A553P4A2_TIGCA</name>
<dbReference type="Proteomes" id="UP000318571">
    <property type="component" value="Chromosome 7"/>
</dbReference>
<sequence length="337" mass="39003">MSLPYTLVPISEEEKAFRAKIYGGPKTCMVDMVVAQPYGIYLPKKFEKIAEDIYNMKIRPDDVFMIAFPKAGGTWNQELLWQLSNGLDFEKGKENLFFRSPFLELTCLCGDAPAVPAMDDNEAMDRMMKIKQNSVQSVADMPSPRVIKTHLPLEMLPPNLLDTAKVVWVNRNVNDSVVSFYHHEKLLPVHGLTASFEEHAKLYMEGKTLYGSYWTFMQAMWKHKDHPNLKEIKYEDMKNDLKGTIRNTAKFLGKDFPEEKVDLLVEHLSFETFKNNPAVNMKPPKGSVPDEVRDQFNFIRKGQVGDWKNYFQGDFLEEWNKWIDNNNPDSAIPMKFE</sequence>
<proteinExistence type="inferred from homology"/>
<feature type="domain" description="Sulfotransferase" evidence="3">
    <location>
        <begin position="60"/>
        <end position="325"/>
    </location>
</feature>
<evidence type="ECO:0000256" key="2">
    <source>
        <dbReference type="ARBA" id="ARBA00022679"/>
    </source>
</evidence>
<dbReference type="OMA" id="NAMFANF"/>
<organism evidence="4 5">
    <name type="scientific">Tigriopus californicus</name>
    <name type="common">Marine copepod</name>
    <dbReference type="NCBI Taxonomy" id="6832"/>
    <lineage>
        <taxon>Eukaryota</taxon>
        <taxon>Metazoa</taxon>
        <taxon>Ecdysozoa</taxon>
        <taxon>Arthropoda</taxon>
        <taxon>Crustacea</taxon>
        <taxon>Multicrustacea</taxon>
        <taxon>Hexanauplia</taxon>
        <taxon>Copepoda</taxon>
        <taxon>Harpacticoida</taxon>
        <taxon>Harpacticidae</taxon>
        <taxon>Tigriopus</taxon>
    </lineage>
</organism>
<evidence type="ECO:0000313" key="4">
    <source>
        <dbReference type="EMBL" id="TRY72514.1"/>
    </source>
</evidence>